<evidence type="ECO:0000256" key="2">
    <source>
        <dbReference type="SAM" id="SignalP"/>
    </source>
</evidence>
<keyword evidence="1" id="KW-1133">Transmembrane helix</keyword>
<evidence type="ECO:0000256" key="1">
    <source>
        <dbReference type="SAM" id="Phobius"/>
    </source>
</evidence>
<feature type="signal peptide" evidence="2">
    <location>
        <begin position="1"/>
        <end position="18"/>
    </location>
</feature>
<organism evidence="4 6">
    <name type="scientific">Rotaria socialis</name>
    <dbReference type="NCBI Taxonomy" id="392032"/>
    <lineage>
        <taxon>Eukaryota</taxon>
        <taxon>Metazoa</taxon>
        <taxon>Spiralia</taxon>
        <taxon>Gnathifera</taxon>
        <taxon>Rotifera</taxon>
        <taxon>Eurotatoria</taxon>
        <taxon>Bdelloidea</taxon>
        <taxon>Philodinida</taxon>
        <taxon>Philodinidae</taxon>
        <taxon>Rotaria</taxon>
    </lineage>
</organism>
<dbReference type="PANTHER" id="PTHR36440:SF1">
    <property type="entry name" value="PUTATIVE (AFU_ORTHOLOGUE AFUA_8G07350)-RELATED"/>
    <property type="match status" value="1"/>
</dbReference>
<dbReference type="PANTHER" id="PTHR36440">
    <property type="entry name" value="PUTATIVE (AFU_ORTHOLOGUE AFUA_8G07350)-RELATED"/>
    <property type="match status" value="1"/>
</dbReference>
<evidence type="ECO:0000313" key="5">
    <source>
        <dbReference type="EMBL" id="CAF4842605.1"/>
    </source>
</evidence>
<dbReference type="Proteomes" id="UP000663865">
    <property type="component" value="Unassembled WGS sequence"/>
</dbReference>
<dbReference type="SUPFAM" id="SSF51182">
    <property type="entry name" value="RmlC-like cupins"/>
    <property type="match status" value="1"/>
</dbReference>
<dbReference type="Proteomes" id="UP000663838">
    <property type="component" value="Unassembled WGS sequence"/>
</dbReference>
<dbReference type="Gene3D" id="2.60.120.10">
    <property type="entry name" value="Jelly Rolls"/>
    <property type="match status" value="1"/>
</dbReference>
<dbReference type="EMBL" id="CAJNYV010000673">
    <property type="protein sequence ID" value="CAF3374754.1"/>
    <property type="molecule type" value="Genomic_DNA"/>
</dbReference>
<evidence type="ECO:0000313" key="6">
    <source>
        <dbReference type="Proteomes" id="UP000663865"/>
    </source>
</evidence>
<dbReference type="AlphaFoldDB" id="A0A817Y1D8"/>
<accession>A0A817Y1D8</accession>
<dbReference type="InterPro" id="IPR013096">
    <property type="entry name" value="Cupin_2"/>
</dbReference>
<evidence type="ECO:0000259" key="3">
    <source>
        <dbReference type="Pfam" id="PF07883"/>
    </source>
</evidence>
<keyword evidence="2" id="KW-0732">Signal</keyword>
<keyword evidence="1" id="KW-0472">Membrane</keyword>
<proteinExistence type="predicted"/>
<feature type="chain" id="PRO_5035614672" description="Cupin type-2 domain-containing protein" evidence="2">
    <location>
        <begin position="19"/>
        <end position="227"/>
    </location>
</feature>
<reference evidence="4" key="1">
    <citation type="submission" date="2021-02" db="EMBL/GenBank/DDBJ databases">
        <authorList>
            <person name="Nowell W R."/>
        </authorList>
    </citation>
    <scope>NUCLEOTIDE SEQUENCE</scope>
</reference>
<name>A0A817Y1D8_9BILA</name>
<keyword evidence="1" id="KW-0812">Transmembrane</keyword>
<comment type="caution">
    <text evidence="4">The sequence shown here is derived from an EMBL/GenBank/DDBJ whole genome shotgun (WGS) entry which is preliminary data.</text>
</comment>
<sequence length="227" mass="25466">MFHVILAVGFSFVYIIHSVPCVMALDQEQPIDINGSLFVKPGVGKTFRALHFPNATRTFKLRGNQTNNLFTLVEGKIQIGEGPQLHVHHNEDETFRVIRGQVQFIIGNETFCAPTGSVVYGKRGINMSFINVDSPDAYLELLFSPSGIEHYFDEVSVVYTTVPYNASKADAVANKYGMDMFGFPNWKDIGCITPKTNDAACISVSFLFMFCIFSTLFMFMNIIKIFE</sequence>
<feature type="domain" description="Cupin type-2" evidence="3">
    <location>
        <begin position="76"/>
        <end position="134"/>
    </location>
</feature>
<dbReference type="InterPro" id="IPR053146">
    <property type="entry name" value="QDO-like"/>
</dbReference>
<dbReference type="InterPro" id="IPR011051">
    <property type="entry name" value="RmlC_Cupin_sf"/>
</dbReference>
<dbReference type="InterPro" id="IPR014710">
    <property type="entry name" value="RmlC-like_jellyroll"/>
</dbReference>
<feature type="transmembrane region" description="Helical" evidence="1">
    <location>
        <begin position="202"/>
        <end position="223"/>
    </location>
</feature>
<dbReference type="Pfam" id="PF07883">
    <property type="entry name" value="Cupin_2"/>
    <property type="match status" value="1"/>
</dbReference>
<protein>
    <recommendedName>
        <fullName evidence="3">Cupin type-2 domain-containing protein</fullName>
    </recommendedName>
</protein>
<gene>
    <name evidence="4" type="ORF">KIK155_LOCUS5733</name>
    <name evidence="5" type="ORF">TOA249_LOCUS26201</name>
</gene>
<dbReference type="EMBL" id="CAJOBS010003010">
    <property type="protein sequence ID" value="CAF4842605.1"/>
    <property type="molecule type" value="Genomic_DNA"/>
</dbReference>
<evidence type="ECO:0000313" key="4">
    <source>
        <dbReference type="EMBL" id="CAF3374754.1"/>
    </source>
</evidence>